<feature type="transmembrane region" description="Helical" evidence="7">
    <location>
        <begin position="104"/>
        <end position="127"/>
    </location>
</feature>
<dbReference type="PANTHER" id="PTHR23511:SF37">
    <property type="entry name" value="MAJOR FACILITATOR SUPERFAMILY (MFS) PROFILE DOMAIN-CONTAINING PROTEIN-RELATED"/>
    <property type="match status" value="1"/>
</dbReference>
<evidence type="ECO:0000256" key="7">
    <source>
        <dbReference type="SAM" id="Phobius"/>
    </source>
</evidence>
<organism evidence="9">
    <name type="scientific">Culex pipiens</name>
    <name type="common">House mosquito</name>
    <dbReference type="NCBI Taxonomy" id="7175"/>
    <lineage>
        <taxon>Eukaryota</taxon>
        <taxon>Metazoa</taxon>
        <taxon>Ecdysozoa</taxon>
        <taxon>Arthropoda</taxon>
        <taxon>Hexapoda</taxon>
        <taxon>Insecta</taxon>
        <taxon>Pterygota</taxon>
        <taxon>Neoptera</taxon>
        <taxon>Endopterygota</taxon>
        <taxon>Diptera</taxon>
        <taxon>Nematocera</taxon>
        <taxon>Culicoidea</taxon>
        <taxon>Culicidae</taxon>
        <taxon>Culicinae</taxon>
        <taxon>Culicini</taxon>
        <taxon>Culex</taxon>
        <taxon>Culex</taxon>
    </lineage>
</organism>
<dbReference type="EMBL" id="HBUE01047858">
    <property type="protein sequence ID" value="CAG6463364.1"/>
    <property type="molecule type" value="Transcribed_RNA"/>
</dbReference>
<feature type="transmembrane region" description="Helical" evidence="7">
    <location>
        <begin position="425"/>
        <end position="448"/>
    </location>
</feature>
<feature type="transmembrane region" description="Helical" evidence="7">
    <location>
        <begin position="485"/>
        <end position="504"/>
    </location>
</feature>
<keyword evidence="6 7" id="KW-0472">Membrane</keyword>
<evidence type="ECO:0000256" key="6">
    <source>
        <dbReference type="ARBA" id="ARBA00023136"/>
    </source>
</evidence>
<evidence type="ECO:0000256" key="5">
    <source>
        <dbReference type="ARBA" id="ARBA00022989"/>
    </source>
</evidence>
<feature type="transmembrane region" description="Helical" evidence="7">
    <location>
        <begin position="36"/>
        <end position="63"/>
    </location>
</feature>
<dbReference type="InterPro" id="IPR020846">
    <property type="entry name" value="MFS_dom"/>
</dbReference>
<evidence type="ECO:0000256" key="2">
    <source>
        <dbReference type="ARBA" id="ARBA00008335"/>
    </source>
</evidence>
<dbReference type="InterPro" id="IPR036259">
    <property type="entry name" value="MFS_trans_sf"/>
</dbReference>
<feature type="transmembrane region" description="Helical" evidence="7">
    <location>
        <begin position="372"/>
        <end position="394"/>
    </location>
</feature>
<feature type="transmembrane region" description="Helical" evidence="7">
    <location>
        <begin position="302"/>
        <end position="321"/>
    </location>
</feature>
<proteinExistence type="inferred from homology"/>
<dbReference type="PANTHER" id="PTHR23511">
    <property type="entry name" value="SYNAPTIC VESICLE GLYCOPROTEIN 2"/>
    <property type="match status" value="1"/>
</dbReference>
<evidence type="ECO:0000256" key="3">
    <source>
        <dbReference type="ARBA" id="ARBA00022448"/>
    </source>
</evidence>
<accession>A0A8D8FAW9</accession>
<evidence type="ECO:0000313" key="9">
    <source>
        <dbReference type="EMBL" id="CAG6463364.1"/>
    </source>
</evidence>
<keyword evidence="4 7" id="KW-0812">Transmembrane</keyword>
<comment type="similarity">
    <text evidence="2">Belongs to the major facilitator superfamily.</text>
</comment>
<dbReference type="GO" id="GO:0016020">
    <property type="term" value="C:membrane"/>
    <property type="evidence" value="ECO:0007669"/>
    <property type="project" value="UniProtKB-SubCell"/>
</dbReference>
<dbReference type="Pfam" id="PF00083">
    <property type="entry name" value="Sugar_tr"/>
    <property type="match status" value="1"/>
</dbReference>
<feature type="transmembrane region" description="Helical" evidence="7">
    <location>
        <begin position="133"/>
        <end position="151"/>
    </location>
</feature>
<feature type="transmembrane region" description="Helical" evidence="7">
    <location>
        <begin position="399"/>
        <end position="419"/>
    </location>
</feature>
<feature type="transmembrane region" description="Helical" evidence="7">
    <location>
        <begin position="163"/>
        <end position="185"/>
    </location>
</feature>
<dbReference type="PROSITE" id="PS50850">
    <property type="entry name" value="MFS"/>
    <property type="match status" value="1"/>
</dbReference>
<feature type="transmembrane region" description="Helical" evidence="7">
    <location>
        <begin position="205"/>
        <end position="224"/>
    </location>
</feature>
<feature type="transmembrane region" description="Helical" evidence="7">
    <location>
        <begin position="75"/>
        <end position="95"/>
    </location>
</feature>
<sequence>MENNNTKDPEVLSLEHAKDPTFEEALAQTKFGLFNYLLIAVSGTILTAVLLETLGISYVVAVAECDLGLSTQQKGVLGAVAFAGVIISSHLWGFLADTRGRRRVIVPTLFAAFAATVASSLMTNFWAMAACRFMTGFFISGSSATIFAYLGEYHTSQYGSRSIMGASAVFGLGGLLLPGVAFVVINQTWQVTIPFVEIVYRPWRLFLVVCGLPSLFSAIALLGVPESPKFVFNQGNSKEAIETIKWMHRMNVGKKEAPLEIQRIVASLDEGQLSTESNSMWEQIWQQTAPLFKGSYIKRTTIVCILQFGSSLAAQGMYMFFPGILNQMAQAQDAGIHRTTVCQVVYAHRNSTEQSDYQQNCSQTLDLSTYGFSFILEAIYTVGFALIGVIINVVGRLSILVFVFTCCAIAGLLVIFVNIPLLAIWFYLILLLCGFCTNVVGAITVDLYPTNLRAMAVCISMMVGRLGSVVGANLLGFLLDSQCELTFAIPGTFLLVCGVLSFFIPGITAGRRPKEEEKVAAASNE</sequence>
<feature type="domain" description="Major facilitator superfamily (MFS) profile" evidence="8">
    <location>
        <begin position="36"/>
        <end position="509"/>
    </location>
</feature>
<evidence type="ECO:0000256" key="1">
    <source>
        <dbReference type="ARBA" id="ARBA00004141"/>
    </source>
</evidence>
<protein>
    <submittedName>
        <fullName evidence="9">Synaptic vesicle glycoprotein 2B</fullName>
    </submittedName>
</protein>
<dbReference type="InterPro" id="IPR005828">
    <property type="entry name" value="MFS_sugar_transport-like"/>
</dbReference>
<comment type="subcellular location">
    <subcellularLocation>
        <location evidence="1">Membrane</location>
        <topology evidence="1">Multi-pass membrane protein</topology>
    </subcellularLocation>
</comment>
<keyword evidence="5 7" id="KW-1133">Transmembrane helix</keyword>
<feature type="transmembrane region" description="Helical" evidence="7">
    <location>
        <begin position="455"/>
        <end position="479"/>
    </location>
</feature>
<evidence type="ECO:0000256" key="4">
    <source>
        <dbReference type="ARBA" id="ARBA00022692"/>
    </source>
</evidence>
<dbReference type="GO" id="GO:0022857">
    <property type="term" value="F:transmembrane transporter activity"/>
    <property type="evidence" value="ECO:0007669"/>
    <property type="project" value="InterPro"/>
</dbReference>
<dbReference type="SUPFAM" id="SSF103473">
    <property type="entry name" value="MFS general substrate transporter"/>
    <property type="match status" value="1"/>
</dbReference>
<name>A0A8D8FAW9_CULPI</name>
<reference evidence="9" key="1">
    <citation type="submission" date="2021-05" db="EMBL/GenBank/DDBJ databases">
        <authorList>
            <person name="Alioto T."/>
            <person name="Alioto T."/>
            <person name="Gomez Garrido J."/>
        </authorList>
    </citation>
    <scope>NUCLEOTIDE SEQUENCE</scope>
</reference>
<dbReference type="Gene3D" id="1.20.1250.20">
    <property type="entry name" value="MFS general substrate transporter like domains"/>
    <property type="match status" value="1"/>
</dbReference>
<evidence type="ECO:0000259" key="8">
    <source>
        <dbReference type="PROSITE" id="PS50850"/>
    </source>
</evidence>
<keyword evidence="3" id="KW-0813">Transport</keyword>
<dbReference type="AlphaFoldDB" id="A0A8D8FAW9"/>